<feature type="compositionally biased region" description="Basic and acidic residues" evidence="1">
    <location>
        <begin position="29"/>
        <end position="41"/>
    </location>
</feature>
<dbReference type="Proteomes" id="UP000503447">
    <property type="component" value="Chromosome"/>
</dbReference>
<evidence type="ECO:0000313" key="2">
    <source>
        <dbReference type="EMBL" id="QJX00307.1"/>
    </source>
</evidence>
<keyword evidence="3" id="KW-1185">Reference proteome</keyword>
<gene>
    <name evidence="2" type="ORF">FTUN_7932</name>
</gene>
<feature type="region of interest" description="Disordered" evidence="1">
    <location>
        <begin position="1"/>
        <end position="41"/>
    </location>
</feature>
<organism evidence="2 3">
    <name type="scientific">Frigoriglobus tundricola</name>
    <dbReference type="NCBI Taxonomy" id="2774151"/>
    <lineage>
        <taxon>Bacteria</taxon>
        <taxon>Pseudomonadati</taxon>
        <taxon>Planctomycetota</taxon>
        <taxon>Planctomycetia</taxon>
        <taxon>Gemmatales</taxon>
        <taxon>Gemmataceae</taxon>
        <taxon>Frigoriglobus</taxon>
    </lineage>
</organism>
<accession>A0A6M5Z3H0</accession>
<name>A0A6M5Z3H0_9BACT</name>
<proteinExistence type="predicted"/>
<reference evidence="3" key="1">
    <citation type="submission" date="2020-05" db="EMBL/GenBank/DDBJ databases">
        <title>Frigoriglobus tundricola gen. nov., sp. nov., a psychrotolerant cellulolytic planctomycete of the family Gemmataceae with two divergent copies of 16S rRNA gene.</title>
        <authorList>
            <person name="Kulichevskaya I.S."/>
            <person name="Ivanova A.A."/>
            <person name="Naumoff D.G."/>
            <person name="Beletsky A.V."/>
            <person name="Rijpstra W.I.C."/>
            <person name="Sinninghe Damste J.S."/>
            <person name="Mardanov A.V."/>
            <person name="Ravin N.V."/>
            <person name="Dedysh S.N."/>
        </authorList>
    </citation>
    <scope>NUCLEOTIDE SEQUENCE [LARGE SCALE GENOMIC DNA]</scope>
    <source>
        <strain evidence="3">PL17</strain>
    </source>
</reference>
<sequence length="211" mass="22360">MYFKGTRMSKTAPSFKDIRADIENSAAQQRDRDDRAARDARERAERAAPVFALADVQLSDVPAGRTFAEVAADALTGAVQAIIDAGLSELLQDDAGMPASVRLVRAALRDVATGAVGATEAAAALCQPDGYRAGVRPTLWDIHTAFCHRIRVGSEPEHHVAPTESAAPALVVESITAGPPSTVRACYEPNSLLGNLMGYGNPKIVPERRNG</sequence>
<protein>
    <submittedName>
        <fullName evidence="2">Uncharacterized protein</fullName>
    </submittedName>
</protein>
<dbReference type="AlphaFoldDB" id="A0A6M5Z3H0"/>
<evidence type="ECO:0000313" key="3">
    <source>
        <dbReference type="Proteomes" id="UP000503447"/>
    </source>
</evidence>
<dbReference type="EMBL" id="CP053452">
    <property type="protein sequence ID" value="QJX00307.1"/>
    <property type="molecule type" value="Genomic_DNA"/>
</dbReference>
<dbReference type="RefSeq" id="WP_171475083.1">
    <property type="nucleotide sequence ID" value="NZ_CP053452.2"/>
</dbReference>
<evidence type="ECO:0000256" key="1">
    <source>
        <dbReference type="SAM" id="MobiDB-lite"/>
    </source>
</evidence>
<dbReference type="KEGG" id="ftj:FTUN_7932"/>